<evidence type="ECO:0000313" key="13">
    <source>
        <dbReference type="Proteomes" id="UP000472262"/>
    </source>
</evidence>
<reference evidence="12" key="2">
    <citation type="submission" date="2025-09" db="UniProtKB">
        <authorList>
            <consortium name="Ensembl"/>
        </authorList>
    </citation>
    <scope>IDENTIFICATION</scope>
</reference>
<feature type="compositionally biased region" description="Basic and acidic residues" evidence="10">
    <location>
        <begin position="207"/>
        <end position="216"/>
    </location>
</feature>
<dbReference type="SMART" id="SM01366">
    <property type="entry name" value="c-clamp"/>
    <property type="match status" value="1"/>
</dbReference>
<dbReference type="GO" id="GO:0000978">
    <property type="term" value="F:RNA polymerase II cis-regulatory region sequence-specific DNA binding"/>
    <property type="evidence" value="ECO:0007669"/>
    <property type="project" value="TreeGrafter"/>
</dbReference>
<reference evidence="12" key="1">
    <citation type="submission" date="2025-08" db="UniProtKB">
        <authorList>
            <consortium name="Ensembl"/>
        </authorList>
    </citation>
    <scope>IDENTIFICATION</scope>
</reference>
<keyword evidence="5 9" id="KW-0238">DNA-binding</keyword>
<dbReference type="InterPro" id="IPR024940">
    <property type="entry name" value="TCF/LEF"/>
</dbReference>
<protein>
    <submittedName>
        <fullName evidence="12">Transcription factor 7-like 2</fullName>
    </submittedName>
</protein>
<dbReference type="Pfam" id="PF00505">
    <property type="entry name" value="HMG_box"/>
    <property type="match status" value="1"/>
</dbReference>
<organism evidence="12 13">
    <name type="scientific">Sinocyclocheilus grahami</name>
    <name type="common">Dianchi golden-line fish</name>
    <name type="synonym">Barbus grahami</name>
    <dbReference type="NCBI Taxonomy" id="75366"/>
    <lineage>
        <taxon>Eukaryota</taxon>
        <taxon>Metazoa</taxon>
        <taxon>Chordata</taxon>
        <taxon>Craniata</taxon>
        <taxon>Vertebrata</taxon>
        <taxon>Euteleostomi</taxon>
        <taxon>Actinopterygii</taxon>
        <taxon>Neopterygii</taxon>
        <taxon>Teleostei</taxon>
        <taxon>Ostariophysi</taxon>
        <taxon>Cypriniformes</taxon>
        <taxon>Cyprinidae</taxon>
        <taxon>Cyprininae</taxon>
        <taxon>Sinocyclocheilus</taxon>
    </lineage>
</organism>
<accession>A0A672MWY1</accession>
<evidence type="ECO:0000256" key="1">
    <source>
        <dbReference type="ARBA" id="ARBA00004123"/>
    </source>
</evidence>
<feature type="compositionally biased region" description="Polar residues" evidence="10">
    <location>
        <begin position="197"/>
        <end position="206"/>
    </location>
</feature>
<evidence type="ECO:0000256" key="7">
    <source>
        <dbReference type="ARBA" id="ARBA00023163"/>
    </source>
</evidence>
<dbReference type="Gene3D" id="1.10.30.10">
    <property type="entry name" value="High mobility group box domain"/>
    <property type="match status" value="1"/>
</dbReference>
<keyword evidence="7" id="KW-0804">Transcription</keyword>
<feature type="DNA-binding region" description="HMG box" evidence="9">
    <location>
        <begin position="221"/>
        <end position="289"/>
    </location>
</feature>
<evidence type="ECO:0000313" key="12">
    <source>
        <dbReference type="Ensembl" id="ENSSGRP00000041837.1"/>
    </source>
</evidence>
<keyword evidence="6" id="KW-0010">Activator</keyword>
<dbReference type="GO" id="GO:0060070">
    <property type="term" value="P:canonical Wnt signaling pathway"/>
    <property type="evidence" value="ECO:0007669"/>
    <property type="project" value="TreeGrafter"/>
</dbReference>
<dbReference type="SUPFAM" id="SSF47095">
    <property type="entry name" value="HMG-box"/>
    <property type="match status" value="1"/>
</dbReference>
<dbReference type="InterPro" id="IPR013558">
    <property type="entry name" value="CTNNB1-bd_N"/>
</dbReference>
<dbReference type="GO" id="GO:0000981">
    <property type="term" value="F:DNA-binding transcription factor activity, RNA polymerase II-specific"/>
    <property type="evidence" value="ECO:0007669"/>
    <property type="project" value="TreeGrafter"/>
</dbReference>
<dbReference type="GO" id="GO:0000785">
    <property type="term" value="C:chromatin"/>
    <property type="evidence" value="ECO:0007669"/>
    <property type="project" value="TreeGrafter"/>
</dbReference>
<evidence type="ECO:0000256" key="4">
    <source>
        <dbReference type="ARBA" id="ARBA00023015"/>
    </source>
</evidence>
<dbReference type="CDD" id="cd21996">
    <property type="entry name" value="HMG-box_TCF7-like"/>
    <property type="match status" value="1"/>
</dbReference>
<keyword evidence="8 9" id="KW-0539">Nucleus</keyword>
<sequence length="429" mass="48199">MIPDLTSPYLPNGSLSPTARTYLQMKWPLLDVQAGSLQSRQALKDARSPSPAHIVSNKVPVVQHPHHVHPLTPLITYSNEHFTPGNPPPHLQADVDPKTGIPRPPHPSDISPYYPLSPGTVGQIPHPLGWLVPQQGQPVYPITTGGFRHPYPTALTVNASMSRFPPHMVPPHHSLHTTGIPHPAIVAHNVKQESSHSDIGSLNSSKQDAKKEEEKKKQPHIKKPLNAFMLYMKEMRAKVVAECTLKESAAINQILGRRWHALSREEQAKYYELARKERQLHMQLYPGWSARDNYGKKTFIELVRFIGFNLSLFPLSFLISSLLRWFPLPFFVTSDLSAPKKCRARFGLDQQNNWCGPCRCVFGVPAGVLEQVTAGKLSRWCLLPLFWLSQPRILSTPLPLSISFCKSGRCFFFFIARWGGRVVCVVISV</sequence>
<dbReference type="PROSITE" id="PS50118">
    <property type="entry name" value="HMG_BOX_2"/>
    <property type="match status" value="1"/>
</dbReference>
<dbReference type="SMART" id="SM00398">
    <property type="entry name" value="HMG"/>
    <property type="match status" value="1"/>
</dbReference>
<dbReference type="GO" id="GO:0071664">
    <property type="term" value="C:catenin-TCF7L2 complex"/>
    <property type="evidence" value="ECO:0007669"/>
    <property type="project" value="TreeGrafter"/>
</dbReference>
<evidence type="ECO:0000256" key="8">
    <source>
        <dbReference type="ARBA" id="ARBA00023242"/>
    </source>
</evidence>
<evidence type="ECO:0000256" key="9">
    <source>
        <dbReference type="PROSITE-ProRule" id="PRU00267"/>
    </source>
</evidence>
<dbReference type="InterPro" id="IPR009071">
    <property type="entry name" value="HMG_box_dom"/>
</dbReference>
<name>A0A672MWY1_SINGR</name>
<evidence type="ECO:0000256" key="6">
    <source>
        <dbReference type="ARBA" id="ARBA00023159"/>
    </source>
</evidence>
<dbReference type="FunFam" id="1.10.30.10:FF:000001">
    <property type="entry name" value="transcription factor 7 isoform X2"/>
    <property type="match status" value="1"/>
</dbReference>
<keyword evidence="3" id="KW-0879">Wnt signaling pathway</keyword>
<dbReference type="GO" id="GO:1990907">
    <property type="term" value="C:beta-catenin-TCF complex"/>
    <property type="evidence" value="ECO:0007669"/>
    <property type="project" value="TreeGrafter"/>
</dbReference>
<dbReference type="PANTHER" id="PTHR10373">
    <property type="entry name" value="TRANSCRIPTION FACTOR 7 FAMILY MEMBER"/>
    <property type="match status" value="1"/>
</dbReference>
<keyword evidence="13" id="KW-1185">Reference proteome</keyword>
<dbReference type="Ensembl" id="ENSSGRT00000044827.1">
    <property type="protein sequence ID" value="ENSSGRP00000041837.1"/>
    <property type="gene ID" value="ENSSGRG00000020724.1"/>
</dbReference>
<dbReference type="InterPro" id="IPR036910">
    <property type="entry name" value="HMG_box_dom_sf"/>
</dbReference>
<proteinExistence type="inferred from homology"/>
<evidence type="ECO:0000259" key="11">
    <source>
        <dbReference type="PROSITE" id="PS50118"/>
    </source>
</evidence>
<dbReference type="PANTHER" id="PTHR10373:SF32">
    <property type="entry name" value="TRANSCRIPTION FACTOR 7-LIKE 2"/>
    <property type="match status" value="1"/>
</dbReference>
<evidence type="ECO:0000256" key="3">
    <source>
        <dbReference type="ARBA" id="ARBA00022687"/>
    </source>
</evidence>
<keyword evidence="4" id="KW-0805">Transcription regulation</keyword>
<feature type="domain" description="HMG box" evidence="11">
    <location>
        <begin position="221"/>
        <end position="289"/>
    </location>
</feature>
<dbReference type="AlphaFoldDB" id="A0A672MWY1"/>
<evidence type="ECO:0000256" key="2">
    <source>
        <dbReference type="ARBA" id="ARBA00006569"/>
    </source>
</evidence>
<dbReference type="Pfam" id="PF08347">
    <property type="entry name" value="CTNNB1_binding"/>
    <property type="match status" value="1"/>
</dbReference>
<comment type="similarity">
    <text evidence="2">Belongs to the TCF/LEF family.</text>
</comment>
<evidence type="ECO:0000256" key="5">
    <source>
        <dbReference type="ARBA" id="ARBA00023125"/>
    </source>
</evidence>
<gene>
    <name evidence="12" type="primary">LOC107566231</name>
</gene>
<feature type="region of interest" description="Disordered" evidence="10">
    <location>
        <begin position="191"/>
        <end position="219"/>
    </location>
</feature>
<comment type="subcellular location">
    <subcellularLocation>
        <location evidence="1">Nucleus</location>
    </subcellularLocation>
</comment>
<evidence type="ECO:0000256" key="10">
    <source>
        <dbReference type="SAM" id="MobiDB-lite"/>
    </source>
</evidence>
<dbReference type="Proteomes" id="UP000472262">
    <property type="component" value="Unassembled WGS sequence"/>
</dbReference>